<comment type="caution">
    <text evidence="8">The sequence shown here is derived from an EMBL/GenBank/DDBJ whole genome shotgun (WGS) entry which is preliminary data.</text>
</comment>
<evidence type="ECO:0000256" key="4">
    <source>
        <dbReference type="ARBA" id="ARBA00023237"/>
    </source>
</evidence>
<dbReference type="SUPFAM" id="SSF56935">
    <property type="entry name" value="Porins"/>
    <property type="match status" value="1"/>
</dbReference>
<keyword evidence="4" id="KW-0998">Cell outer membrane</keyword>
<dbReference type="InterPro" id="IPR037066">
    <property type="entry name" value="Plug_dom_sf"/>
</dbReference>
<keyword evidence="5" id="KW-0732">Signal</keyword>
<dbReference type="InterPro" id="IPR036942">
    <property type="entry name" value="Beta-barrel_TonB_sf"/>
</dbReference>
<organism evidence="8 9">
    <name type="scientific">Duganella aceris</name>
    <dbReference type="NCBI Taxonomy" id="2703883"/>
    <lineage>
        <taxon>Bacteria</taxon>
        <taxon>Pseudomonadati</taxon>
        <taxon>Pseudomonadota</taxon>
        <taxon>Betaproteobacteria</taxon>
        <taxon>Burkholderiales</taxon>
        <taxon>Oxalobacteraceae</taxon>
        <taxon>Telluria group</taxon>
        <taxon>Duganella</taxon>
    </lineage>
</organism>
<comment type="subcellular location">
    <subcellularLocation>
        <location evidence="1">Cell outer membrane</location>
    </subcellularLocation>
</comment>
<dbReference type="SUPFAM" id="SSF49452">
    <property type="entry name" value="Starch-binding domain-like"/>
    <property type="match status" value="1"/>
</dbReference>
<comment type="similarity">
    <text evidence="2">Belongs to the TonB-dependent receptor family.</text>
</comment>
<feature type="domain" description="TonB-dependent receptor plug" evidence="6">
    <location>
        <begin position="130"/>
        <end position="230"/>
    </location>
</feature>
<evidence type="ECO:0000259" key="7">
    <source>
        <dbReference type="Pfam" id="PF25183"/>
    </source>
</evidence>
<dbReference type="Gene3D" id="2.170.130.10">
    <property type="entry name" value="TonB-dependent receptor, plug domain"/>
    <property type="match status" value="1"/>
</dbReference>
<dbReference type="Pfam" id="PF07715">
    <property type="entry name" value="Plug"/>
    <property type="match status" value="1"/>
</dbReference>
<feature type="chain" id="PRO_5046678263" evidence="5">
    <location>
        <begin position="31"/>
        <end position="1009"/>
    </location>
</feature>
<reference evidence="9" key="1">
    <citation type="submission" date="2023-07" db="EMBL/GenBank/DDBJ databases">
        <title>Duganella aceri sp. nov., isolated from tree sap.</title>
        <authorList>
            <person name="Kim I.S."/>
        </authorList>
    </citation>
    <scope>NUCLEOTIDE SEQUENCE [LARGE SCALE GENOMIC DNA]</scope>
    <source>
        <strain evidence="9">SAP-35</strain>
    </source>
</reference>
<dbReference type="InterPro" id="IPR013784">
    <property type="entry name" value="Carb-bd-like_fold"/>
</dbReference>
<evidence type="ECO:0000256" key="5">
    <source>
        <dbReference type="SAM" id="SignalP"/>
    </source>
</evidence>
<dbReference type="Pfam" id="PF13620">
    <property type="entry name" value="CarboxypepD_reg"/>
    <property type="match status" value="1"/>
</dbReference>
<dbReference type="InterPro" id="IPR057601">
    <property type="entry name" value="Oar-like_b-barrel"/>
</dbReference>
<dbReference type="Gene3D" id="2.60.40.1120">
    <property type="entry name" value="Carboxypeptidase-like, regulatory domain"/>
    <property type="match status" value="1"/>
</dbReference>
<feature type="signal peptide" evidence="5">
    <location>
        <begin position="1"/>
        <end position="30"/>
    </location>
</feature>
<sequence>MFRKTVLVNALSIAFGTAALTAAVMQPAMAQSNASGSIYGAIDSPAGASILVENKETGFKRTAQPESGGRFQLSALPVGHYTVQLIRDGKVAGTTEVDVQIGQGASASFTAAVQAVQVTGRRSRIDLSSTNSGATFTAKELAKLPITPSVASIIQLAPNTTRGDSRYGDGNAPSFGGSAASENAFYINGFPVTNVLFQVGTSELPFGAIGGAQILTGGFGAEFGRSTGGVINISTKSGTNTWEVGGSISTEPDSLRGTAKNIYYGKNGLPTDGKLYKYNKDNTQDTKIANLFVGGPIIKDTLFLYANIERTKTDIDNTRVNADSAALNTGWEERRDTINRGLVKVDWNINDNHRLEATYINDDPKSERSYYSYNYDTNVKGTTKTGGAHYESYGPTPVAARVGAEIKILNYTGNLSDDVTLTAMIGNSTTEHKFIPFNYNPNVLQVSAPANARIPGLNYSSTQTTGGNILTDGAQDKQKVMNLNLQYKVGDHTIRAGMDQNKISSVAGTSRAGGGTWTYAFATNPNLPINGSVPAPATNGGNGAKGYYVSKVLSSGVSTPSVDQDAQYIEDTWQVTPKIILKGGLRNEQFTNYNGDGEPYVSMRHQLAPRLGATWDALGDSSLKVFANAGRYHLQMPTNVAVRAAGASLNTQQYYTYTGTDAVTGAPTGLTPLGGLFSANNEFGQSKDPRQVAAQNMDSLYQDELILGFERAFSQNLNFGAKVTYRKLKSTIDDFCDQRPFDKYAADHGITNNFVFGCALFNPGKDNDFLVDYAGDGLKLTKVHLTAAELGYPEVKRSYAALDLFAEHPLRNGWYGKVNYTLSRNAGNTEGQTRSDSGQADVSTTAVFDYPELTLNSNGLLPNDRKHQLKAYGFYQFTDEFSVGGNLLVASGRPKNCIGNLPDSYYAANNTATDYGSEFFFCNNEASTRGTRGRMPWDTRLDLNIAYQPRIVKGLVLKADVFNVFDRQTAQNQTEAYNVGKAVNALYGNVISYTAPRSIKLTAEYSYKF</sequence>
<name>A0ABX0FN73_9BURK</name>
<dbReference type="Proteomes" id="UP000666369">
    <property type="component" value="Unassembled WGS sequence"/>
</dbReference>
<dbReference type="InterPro" id="IPR051321">
    <property type="entry name" value="PHA/PHB_synthase"/>
</dbReference>
<keyword evidence="3" id="KW-0472">Membrane</keyword>
<evidence type="ECO:0000256" key="2">
    <source>
        <dbReference type="ARBA" id="ARBA00009810"/>
    </source>
</evidence>
<gene>
    <name evidence="8" type="ORF">GW587_17165</name>
</gene>
<accession>A0ABX0FN73</accession>
<keyword evidence="8" id="KW-0675">Receptor</keyword>
<dbReference type="Pfam" id="PF25183">
    <property type="entry name" value="OMP_b-brl_4"/>
    <property type="match status" value="1"/>
</dbReference>
<dbReference type="Gene3D" id="2.40.170.20">
    <property type="entry name" value="TonB-dependent receptor, beta-barrel domain"/>
    <property type="match status" value="2"/>
</dbReference>
<evidence type="ECO:0000313" key="9">
    <source>
        <dbReference type="Proteomes" id="UP000666369"/>
    </source>
</evidence>
<evidence type="ECO:0000256" key="1">
    <source>
        <dbReference type="ARBA" id="ARBA00004442"/>
    </source>
</evidence>
<dbReference type="EMBL" id="JAADJT010000007">
    <property type="protein sequence ID" value="NGZ85979.1"/>
    <property type="molecule type" value="Genomic_DNA"/>
</dbReference>
<dbReference type="InterPro" id="IPR012910">
    <property type="entry name" value="Plug_dom"/>
</dbReference>
<protein>
    <submittedName>
        <fullName evidence="8">TonB-dependent receptor</fullName>
    </submittedName>
</protein>
<feature type="domain" description="TonB-dependent transporter Oar-like beta-barrel" evidence="7">
    <location>
        <begin position="333"/>
        <end position="593"/>
    </location>
</feature>
<dbReference type="PANTHER" id="PTHR36837:SF2">
    <property type="entry name" value="POLY(3-HYDROXYALKANOATE) POLYMERASE SUBUNIT PHAC"/>
    <property type="match status" value="1"/>
</dbReference>
<dbReference type="PANTHER" id="PTHR36837">
    <property type="entry name" value="POLY(3-HYDROXYALKANOATE) POLYMERASE SUBUNIT PHAC"/>
    <property type="match status" value="1"/>
</dbReference>
<keyword evidence="9" id="KW-1185">Reference proteome</keyword>
<evidence type="ECO:0000313" key="8">
    <source>
        <dbReference type="EMBL" id="NGZ85979.1"/>
    </source>
</evidence>
<evidence type="ECO:0000256" key="3">
    <source>
        <dbReference type="ARBA" id="ARBA00023136"/>
    </source>
</evidence>
<evidence type="ECO:0000259" key="6">
    <source>
        <dbReference type="Pfam" id="PF07715"/>
    </source>
</evidence>
<proteinExistence type="inferred from homology"/>